<keyword evidence="2" id="KW-1185">Reference proteome</keyword>
<dbReference type="EMBL" id="RBWV01000003">
    <property type="protein sequence ID" value="RKS80661.1"/>
    <property type="molecule type" value="Genomic_DNA"/>
</dbReference>
<sequence>MPRTTVHRYTRRLLHEVGRVSPGLAISRPAEQVRHGLRPAAASGLFVLHGPDLGARELHLTVEHDDPAGAFYEPETGTGRAHLVTVTLTDYSAQGVPTATPLLHEPDRPRTDQDAAELAAALADVVRHHGRQAQAGTVNEVDVGGIPGYQHDLVDGRLTLTDGTARWVEDHAAAVVHALQRTHGLRPLLAEWWTPSRHQPDTSAAFRLLLGRAERTTHVDQVTLVAQGAERVVVRLSRAENPTADPVGGGVTLQTATLPAAAATPAAAAAVIAEHIELLLPMPAYPLRLVHRGRRA</sequence>
<comment type="caution">
    <text evidence="1">The sequence shown here is derived from an EMBL/GenBank/DDBJ whole genome shotgun (WGS) entry which is preliminary data.</text>
</comment>
<dbReference type="AlphaFoldDB" id="A0A420XVA4"/>
<dbReference type="InParanoid" id="A0A420XVA4"/>
<evidence type="ECO:0000313" key="1">
    <source>
        <dbReference type="EMBL" id="RKS80661.1"/>
    </source>
</evidence>
<reference evidence="1 2" key="1">
    <citation type="submission" date="2018-10" db="EMBL/GenBank/DDBJ databases">
        <title>Genomic Encyclopedia of Archaeal and Bacterial Type Strains, Phase II (KMG-II): from individual species to whole genera.</title>
        <authorList>
            <person name="Goeker M."/>
        </authorList>
    </citation>
    <scope>NUCLEOTIDE SEQUENCE [LARGE SCALE GENOMIC DNA]</scope>
    <source>
        <strain evidence="1 2">RP-AC37</strain>
    </source>
</reference>
<organism evidence="1 2">
    <name type="scientific">Motilibacter peucedani</name>
    <dbReference type="NCBI Taxonomy" id="598650"/>
    <lineage>
        <taxon>Bacteria</taxon>
        <taxon>Bacillati</taxon>
        <taxon>Actinomycetota</taxon>
        <taxon>Actinomycetes</taxon>
        <taxon>Motilibacterales</taxon>
        <taxon>Motilibacteraceae</taxon>
        <taxon>Motilibacter</taxon>
    </lineage>
</organism>
<dbReference type="Proteomes" id="UP000281955">
    <property type="component" value="Unassembled WGS sequence"/>
</dbReference>
<gene>
    <name evidence="1" type="ORF">CLV35_0251</name>
</gene>
<dbReference type="RefSeq" id="WP_121191614.1">
    <property type="nucleotide sequence ID" value="NZ_RBWV01000003.1"/>
</dbReference>
<accession>A0A420XVA4</accession>
<name>A0A420XVA4_9ACTN</name>
<evidence type="ECO:0000313" key="2">
    <source>
        <dbReference type="Proteomes" id="UP000281955"/>
    </source>
</evidence>
<protein>
    <submittedName>
        <fullName evidence="1">Uncharacterized protein</fullName>
    </submittedName>
</protein>
<proteinExistence type="predicted"/>